<dbReference type="InterPro" id="IPR004838">
    <property type="entry name" value="NHTrfase_class1_PyrdxlP-BS"/>
</dbReference>
<evidence type="ECO:0000256" key="5">
    <source>
        <dbReference type="ARBA" id="ARBA00022898"/>
    </source>
</evidence>
<dbReference type="RefSeq" id="WP_226584712.1">
    <property type="nucleotide sequence ID" value="NZ_BLAY01000065.1"/>
</dbReference>
<reference evidence="8" key="1">
    <citation type="submission" date="2019-10" db="EMBL/GenBank/DDBJ databases">
        <title>Draft genome sequece of Microseira wollei NIES-4236.</title>
        <authorList>
            <person name="Yamaguchi H."/>
            <person name="Suzuki S."/>
            <person name="Kawachi M."/>
        </authorList>
    </citation>
    <scope>NUCLEOTIDE SEQUENCE</scope>
    <source>
        <strain evidence="8">NIES-4236</strain>
    </source>
</reference>
<evidence type="ECO:0000256" key="2">
    <source>
        <dbReference type="ARBA" id="ARBA00007441"/>
    </source>
</evidence>
<dbReference type="GO" id="GO:0006520">
    <property type="term" value="P:amino acid metabolic process"/>
    <property type="evidence" value="ECO:0007669"/>
    <property type="project" value="InterPro"/>
</dbReference>
<dbReference type="EMBL" id="BLAY01000065">
    <property type="protein sequence ID" value="GET39391.1"/>
    <property type="molecule type" value="Genomic_DNA"/>
</dbReference>
<keyword evidence="4 6" id="KW-0808">Transferase</keyword>
<protein>
    <recommendedName>
        <fullName evidence="6">Aminotransferase</fullName>
        <ecNumber evidence="6">2.6.1.-</ecNumber>
    </recommendedName>
</protein>
<feature type="domain" description="Aminotransferase class I/classII large" evidence="7">
    <location>
        <begin position="38"/>
        <end position="379"/>
    </location>
</feature>
<evidence type="ECO:0000256" key="6">
    <source>
        <dbReference type="RuleBase" id="RU000481"/>
    </source>
</evidence>
<keyword evidence="3 6" id="KW-0032">Aminotransferase</keyword>
<dbReference type="Gene3D" id="3.40.640.10">
    <property type="entry name" value="Type I PLP-dependent aspartate aminotransferase-like (Major domain)"/>
    <property type="match status" value="1"/>
</dbReference>
<dbReference type="PANTHER" id="PTHR46383">
    <property type="entry name" value="ASPARTATE AMINOTRANSFERASE"/>
    <property type="match status" value="1"/>
</dbReference>
<dbReference type="InterPro" id="IPR015421">
    <property type="entry name" value="PyrdxlP-dep_Trfase_major"/>
</dbReference>
<dbReference type="PROSITE" id="PS00105">
    <property type="entry name" value="AA_TRANSFER_CLASS_1"/>
    <property type="match status" value="1"/>
</dbReference>
<evidence type="ECO:0000313" key="8">
    <source>
        <dbReference type="EMBL" id="GET39391.1"/>
    </source>
</evidence>
<keyword evidence="5" id="KW-0663">Pyridoxal phosphate</keyword>
<dbReference type="CDD" id="cd00609">
    <property type="entry name" value="AAT_like"/>
    <property type="match status" value="1"/>
</dbReference>
<evidence type="ECO:0000256" key="1">
    <source>
        <dbReference type="ARBA" id="ARBA00001933"/>
    </source>
</evidence>
<keyword evidence="9" id="KW-1185">Reference proteome</keyword>
<dbReference type="EC" id="2.6.1.-" evidence="6"/>
<gene>
    <name evidence="8" type="primary">aspC</name>
    <name evidence="8" type="ORF">MiSe_41600</name>
</gene>
<evidence type="ECO:0000313" key="9">
    <source>
        <dbReference type="Proteomes" id="UP001050975"/>
    </source>
</evidence>
<comment type="cofactor">
    <cofactor evidence="1 6">
        <name>pyridoxal 5'-phosphate</name>
        <dbReference type="ChEBI" id="CHEBI:597326"/>
    </cofactor>
</comment>
<comment type="caution">
    <text evidence="8">The sequence shown here is derived from an EMBL/GenBank/DDBJ whole genome shotgun (WGS) entry which is preliminary data.</text>
</comment>
<evidence type="ECO:0000256" key="4">
    <source>
        <dbReference type="ARBA" id="ARBA00022679"/>
    </source>
</evidence>
<dbReference type="InterPro" id="IPR015424">
    <property type="entry name" value="PyrdxlP-dep_Trfase"/>
</dbReference>
<evidence type="ECO:0000256" key="3">
    <source>
        <dbReference type="ARBA" id="ARBA00022576"/>
    </source>
</evidence>
<dbReference type="GO" id="GO:0030170">
    <property type="term" value="F:pyridoxal phosphate binding"/>
    <property type="evidence" value="ECO:0007669"/>
    <property type="project" value="InterPro"/>
</dbReference>
<organism evidence="8 9">
    <name type="scientific">Microseira wollei NIES-4236</name>
    <dbReference type="NCBI Taxonomy" id="2530354"/>
    <lineage>
        <taxon>Bacteria</taxon>
        <taxon>Bacillati</taxon>
        <taxon>Cyanobacteriota</taxon>
        <taxon>Cyanophyceae</taxon>
        <taxon>Oscillatoriophycideae</taxon>
        <taxon>Aerosakkonematales</taxon>
        <taxon>Aerosakkonemataceae</taxon>
        <taxon>Microseira</taxon>
    </lineage>
</organism>
<accession>A0AAV3XDC1</accession>
<sequence length="395" mass="44173">MVSQPSLSDVTADALYANNADIRSLFLKYWEELERCPNCINLGMGMPPIELFQPELEAQEEFDAGRQIWQAEYQHQAGDKYVREAFSKFEAERTGIAYTAENIMLVSGAIRGFSLVLDCLVKDGTRVVEIVPTYPLCSGQARNILERRGGAVATVVPKDTNTFQITFDEIKPYIQPSTIIYLTNPNNPTGLYLPNDVLSKIVTTCENEGAYLIIDQACDIPLASIADDRTYLDSPSVIRILSLSKTYLLAGFRLGYVVANPQPIEIFSNAFSFADGNAPCVANKAIIKYLNNSQLMPLFSKVSRYKVELALHRLTKCSSIIDFIKPEACFYIFLKLGYPRSSWLLFKQLVSRGVNVVPGCLFGVREGCWIRVCCGREDDVLIDYLDKLSQALDTL</sequence>
<dbReference type="InterPro" id="IPR050596">
    <property type="entry name" value="AspAT/PAT-like"/>
</dbReference>
<evidence type="ECO:0000259" key="7">
    <source>
        <dbReference type="Pfam" id="PF00155"/>
    </source>
</evidence>
<dbReference type="SUPFAM" id="SSF53383">
    <property type="entry name" value="PLP-dependent transferases"/>
    <property type="match status" value="1"/>
</dbReference>
<dbReference type="GO" id="GO:0008483">
    <property type="term" value="F:transaminase activity"/>
    <property type="evidence" value="ECO:0007669"/>
    <property type="project" value="UniProtKB-KW"/>
</dbReference>
<dbReference type="InterPro" id="IPR004839">
    <property type="entry name" value="Aminotransferase_I/II_large"/>
</dbReference>
<comment type="similarity">
    <text evidence="2 6">Belongs to the class-I pyridoxal-phosphate-dependent aminotransferase family.</text>
</comment>
<dbReference type="PANTHER" id="PTHR46383:SF1">
    <property type="entry name" value="ASPARTATE AMINOTRANSFERASE"/>
    <property type="match status" value="1"/>
</dbReference>
<proteinExistence type="inferred from homology"/>
<name>A0AAV3XDC1_9CYAN</name>
<dbReference type="Pfam" id="PF00155">
    <property type="entry name" value="Aminotran_1_2"/>
    <property type="match status" value="1"/>
</dbReference>
<dbReference type="Proteomes" id="UP001050975">
    <property type="component" value="Unassembled WGS sequence"/>
</dbReference>
<dbReference type="AlphaFoldDB" id="A0AAV3XDC1"/>